<keyword evidence="3" id="KW-0670">Pyruvate</keyword>
<dbReference type="KEGG" id="taci:TDSAC_0469"/>
<dbReference type="SUPFAM" id="SSF53323">
    <property type="entry name" value="Pyruvate-ferredoxin oxidoreductase, PFOR, domain III"/>
    <property type="match status" value="1"/>
</dbReference>
<dbReference type="InterPro" id="IPR002869">
    <property type="entry name" value="Pyrv_flavodox_OxRed_cen"/>
</dbReference>
<protein>
    <submittedName>
        <fullName evidence="3">Pyruvate ferredoxin oxidoreductase, gamma subunit</fullName>
    </submittedName>
</protein>
<keyword evidence="1" id="KW-0560">Oxidoreductase</keyword>
<dbReference type="InterPro" id="IPR051626">
    <property type="entry name" value="Oxidoreductase_gamma_subunit"/>
</dbReference>
<accession>A0A2R4VZF4</accession>
<dbReference type="InterPro" id="IPR019752">
    <property type="entry name" value="Pyrv/ketoisovalerate_OxRed_cat"/>
</dbReference>
<evidence type="ECO:0000259" key="2">
    <source>
        <dbReference type="Pfam" id="PF01558"/>
    </source>
</evidence>
<dbReference type="PANTHER" id="PTHR43366">
    <property type="entry name" value="PYRUVATE SYNTHASE SUBUNIT PORC"/>
    <property type="match status" value="1"/>
</dbReference>
<dbReference type="Gene3D" id="3.40.920.10">
    <property type="entry name" value="Pyruvate-ferredoxin oxidoreductase, PFOR, domain III"/>
    <property type="match status" value="1"/>
</dbReference>
<dbReference type="PANTHER" id="PTHR43366:SF1">
    <property type="entry name" value="PYRUVATE SYNTHASE SUBUNIT PORC"/>
    <property type="match status" value="1"/>
</dbReference>
<dbReference type="Proteomes" id="UP000244792">
    <property type="component" value="Chromosome"/>
</dbReference>
<keyword evidence="4" id="KW-1185">Reference proteome</keyword>
<dbReference type="GO" id="GO:0016625">
    <property type="term" value="F:oxidoreductase activity, acting on the aldehyde or oxo group of donors, iron-sulfur protein as acceptor"/>
    <property type="evidence" value="ECO:0007669"/>
    <property type="project" value="InterPro"/>
</dbReference>
<reference evidence="3 4" key="1">
    <citation type="submission" date="2017-04" db="EMBL/GenBank/DDBJ databases">
        <title>Genomic insights into metabolism of Thermodesulfobium acidiphilum.</title>
        <authorList>
            <person name="Toshchakov S.V."/>
            <person name="Frolov E.N."/>
            <person name="Kublanov I.V."/>
            <person name="Samarov N.I."/>
            <person name="Novikov A."/>
            <person name="Lebedinsky A.V."/>
            <person name="Bonch-Osmolovskaya E.A."/>
            <person name="Chernyh N.A."/>
        </authorList>
    </citation>
    <scope>NUCLEOTIDE SEQUENCE [LARGE SCALE GENOMIC DNA]</scope>
    <source>
        <strain evidence="3 4">3127-1</strain>
    </source>
</reference>
<dbReference type="EMBL" id="CP020921">
    <property type="protein sequence ID" value="AWB09844.1"/>
    <property type="molecule type" value="Genomic_DNA"/>
</dbReference>
<dbReference type="Pfam" id="PF01558">
    <property type="entry name" value="POR"/>
    <property type="match status" value="1"/>
</dbReference>
<dbReference type="RefSeq" id="WP_108308685.1">
    <property type="nucleotide sequence ID" value="NZ_CP020921.1"/>
</dbReference>
<sequence>MKSYWEIRWHARGGQGAWTASQFLASAALSVNKYFQSFPEFGAEREGAPIVAYTKISDMPIKNYSQIEEPDAVVVLDPTLFSQVNFLNGLKSDGYLVVNYPDEPKQLREELKIAPGIKVFTVDATKIALETLKRPITNTTMAGALVKATGILNFEDVVNEMVRSFSGKFKQEIIDANVNAIRRAYEEVKQG</sequence>
<name>A0A2R4VZF4_THEAF</name>
<dbReference type="InterPro" id="IPR011894">
    <property type="entry name" value="PorC_KorC"/>
</dbReference>
<feature type="domain" description="Pyruvate/ketoisovalerate oxidoreductase catalytic" evidence="2">
    <location>
        <begin position="13"/>
        <end position="186"/>
    </location>
</feature>
<evidence type="ECO:0000256" key="1">
    <source>
        <dbReference type="ARBA" id="ARBA00023002"/>
    </source>
</evidence>
<dbReference type="AlphaFoldDB" id="A0A2R4VZF4"/>
<organism evidence="3 4">
    <name type="scientific">Thermodesulfobium acidiphilum</name>
    <dbReference type="NCBI Taxonomy" id="1794699"/>
    <lineage>
        <taxon>Bacteria</taxon>
        <taxon>Pseudomonadati</taxon>
        <taxon>Thermodesulfobiota</taxon>
        <taxon>Thermodesulfobiia</taxon>
        <taxon>Thermodesulfobiales</taxon>
        <taxon>Thermodesulfobiaceae</taxon>
        <taxon>Thermodesulfobium</taxon>
    </lineage>
</organism>
<dbReference type="OrthoDB" id="9794954at2"/>
<evidence type="ECO:0000313" key="4">
    <source>
        <dbReference type="Proteomes" id="UP000244792"/>
    </source>
</evidence>
<dbReference type="NCBIfam" id="TIGR02175">
    <property type="entry name" value="PorC_KorC"/>
    <property type="match status" value="1"/>
</dbReference>
<proteinExistence type="predicted"/>
<evidence type="ECO:0000313" key="3">
    <source>
        <dbReference type="EMBL" id="AWB09844.1"/>
    </source>
</evidence>
<gene>
    <name evidence="3" type="ORF">TDSAC_0469</name>
</gene>